<comment type="caution">
    <text evidence="1">The sequence shown here is derived from an EMBL/GenBank/DDBJ whole genome shotgun (WGS) entry which is preliminary data.</text>
</comment>
<sequence length="68" mass="8162">MASLWCWIQLHLSGSPWCLKACYERVNSLHHELHVKISSSPFLQQGLEKLYEMILKRKKMLRHSKKKR</sequence>
<gene>
    <name evidence="1" type="ORF">KIL84_008442</name>
</gene>
<organism evidence="1 2">
    <name type="scientific">Mauremys mutica</name>
    <name type="common">yellowpond turtle</name>
    <dbReference type="NCBI Taxonomy" id="74926"/>
    <lineage>
        <taxon>Eukaryota</taxon>
        <taxon>Metazoa</taxon>
        <taxon>Chordata</taxon>
        <taxon>Craniata</taxon>
        <taxon>Vertebrata</taxon>
        <taxon>Euteleostomi</taxon>
        <taxon>Archelosauria</taxon>
        <taxon>Testudinata</taxon>
        <taxon>Testudines</taxon>
        <taxon>Cryptodira</taxon>
        <taxon>Durocryptodira</taxon>
        <taxon>Testudinoidea</taxon>
        <taxon>Geoemydidae</taxon>
        <taxon>Geoemydinae</taxon>
        <taxon>Mauremys</taxon>
    </lineage>
</organism>
<dbReference type="AlphaFoldDB" id="A0A9D3X717"/>
<evidence type="ECO:0000313" key="2">
    <source>
        <dbReference type="Proteomes" id="UP000827986"/>
    </source>
</evidence>
<keyword evidence="2" id="KW-1185">Reference proteome</keyword>
<protein>
    <submittedName>
        <fullName evidence="1">Uncharacterized protein</fullName>
    </submittedName>
</protein>
<name>A0A9D3X717_9SAUR</name>
<evidence type="ECO:0000313" key="1">
    <source>
        <dbReference type="EMBL" id="KAH1174048.1"/>
    </source>
</evidence>
<dbReference type="Proteomes" id="UP000827986">
    <property type="component" value="Unassembled WGS sequence"/>
</dbReference>
<proteinExistence type="predicted"/>
<reference evidence="1" key="1">
    <citation type="submission" date="2021-09" db="EMBL/GenBank/DDBJ databases">
        <title>The genome of Mauremys mutica provides insights into the evolution of semi-aquatic lifestyle.</title>
        <authorList>
            <person name="Gong S."/>
            <person name="Gao Y."/>
        </authorList>
    </citation>
    <scope>NUCLEOTIDE SEQUENCE</scope>
    <source>
        <strain evidence="1">MM-2020</strain>
        <tissue evidence="1">Muscle</tissue>
    </source>
</reference>
<accession>A0A9D3X717</accession>
<dbReference type="EMBL" id="JAHDVG010000481">
    <property type="protein sequence ID" value="KAH1174048.1"/>
    <property type="molecule type" value="Genomic_DNA"/>
</dbReference>